<gene>
    <name evidence="1" type="ORF">AMD00_13480</name>
</gene>
<dbReference type="STRING" id="263475.AMD00_13480"/>
<dbReference type="AlphaFoldDB" id="A0A0M0LF94"/>
<dbReference type="RefSeq" id="WP_053417544.1">
    <property type="nucleotide sequence ID" value="NZ_JBCMHV010000007.1"/>
</dbReference>
<evidence type="ECO:0000313" key="1">
    <source>
        <dbReference type="EMBL" id="KOO49378.1"/>
    </source>
</evidence>
<dbReference type="InterPro" id="IPR024515">
    <property type="entry name" value="DUF3397"/>
</dbReference>
<protein>
    <recommendedName>
        <fullName evidence="3">DUF3397 domain-containing protein</fullName>
    </recommendedName>
</protein>
<reference evidence="2" key="1">
    <citation type="submission" date="2015-08" db="EMBL/GenBank/DDBJ databases">
        <title>Fjat-10028 dsm 16317.</title>
        <authorList>
            <person name="Liu B."/>
            <person name="Wang J."/>
            <person name="Zhu Y."/>
            <person name="Liu G."/>
            <person name="Chen Q."/>
            <person name="Chen Z."/>
            <person name="Lan J."/>
            <person name="Che J."/>
            <person name="Ge C."/>
            <person name="Shi H."/>
            <person name="Pan Z."/>
            <person name="Liu X."/>
        </authorList>
    </citation>
    <scope>NUCLEOTIDE SEQUENCE [LARGE SCALE GENOMIC DNA]</scope>
    <source>
        <strain evidence="2">DSM 16317</strain>
    </source>
</reference>
<accession>A0A0M0LF94</accession>
<dbReference type="GeneID" id="301137107"/>
<proteinExistence type="predicted"/>
<evidence type="ECO:0000313" key="2">
    <source>
        <dbReference type="Proteomes" id="UP000036867"/>
    </source>
</evidence>
<sequence length="131" mass="15446">MIYILSIFGHFIILCPVILFLIIYSLLKKLSKKRVKVFGRAADMTTFILFFSVPESVSFLWGYDIGFITFIVAIIIAIVFTIIEWRSTKEIEILPLFRKIWRFLFLALTITYVVIWIIIIVQRIILYVTMT</sequence>
<keyword evidence="2" id="KW-1185">Reference proteome</keyword>
<dbReference type="Pfam" id="PF11877">
    <property type="entry name" value="DUF3397"/>
    <property type="match status" value="1"/>
</dbReference>
<comment type="caution">
    <text evidence="1">The sequence shown here is derived from an EMBL/GenBank/DDBJ whole genome shotgun (WGS) entry which is preliminary data.</text>
</comment>
<name>A0A0M0LF94_9BACL</name>
<evidence type="ECO:0008006" key="3">
    <source>
        <dbReference type="Google" id="ProtNLM"/>
    </source>
</evidence>
<dbReference type="EMBL" id="LILB01000005">
    <property type="protein sequence ID" value="KOO49378.1"/>
    <property type="molecule type" value="Genomic_DNA"/>
</dbReference>
<dbReference type="Proteomes" id="UP000036867">
    <property type="component" value="Unassembled WGS sequence"/>
</dbReference>
<organism evidence="1 2">
    <name type="scientific">Viridibacillus arvi</name>
    <dbReference type="NCBI Taxonomy" id="263475"/>
    <lineage>
        <taxon>Bacteria</taxon>
        <taxon>Bacillati</taxon>
        <taxon>Bacillota</taxon>
        <taxon>Bacilli</taxon>
        <taxon>Bacillales</taxon>
        <taxon>Caryophanaceae</taxon>
        <taxon>Viridibacillus</taxon>
    </lineage>
</organism>